<comment type="caution">
    <text evidence="6">The sequence shown here is derived from an EMBL/GenBank/DDBJ whole genome shotgun (WGS) entry which is preliminary data.</text>
</comment>
<gene>
    <name evidence="6" type="ORF">G1H11_15130</name>
</gene>
<keyword evidence="2" id="KW-0732">Signal</keyword>
<keyword evidence="1" id="KW-1003">Cell membrane</keyword>
<proteinExistence type="predicted"/>
<evidence type="ECO:0000256" key="4">
    <source>
        <dbReference type="ARBA" id="ARBA00023139"/>
    </source>
</evidence>
<dbReference type="InterPro" id="IPR006059">
    <property type="entry name" value="SBP"/>
</dbReference>
<evidence type="ECO:0000256" key="5">
    <source>
        <dbReference type="ARBA" id="ARBA00023288"/>
    </source>
</evidence>
<keyword evidence="5" id="KW-0449">Lipoprotein</keyword>
<reference evidence="6 7" key="1">
    <citation type="submission" date="2020-02" db="EMBL/GenBank/DDBJ databases">
        <authorList>
            <person name="Li X.-J."/>
            <person name="Feng X.-M."/>
        </authorList>
    </citation>
    <scope>NUCLEOTIDE SEQUENCE [LARGE SCALE GENOMIC DNA]</scope>
    <source>
        <strain evidence="6 7">CGMCC 4.7225</strain>
    </source>
</reference>
<evidence type="ECO:0000313" key="7">
    <source>
        <dbReference type="Proteomes" id="UP000469185"/>
    </source>
</evidence>
<dbReference type="Pfam" id="PF13416">
    <property type="entry name" value="SBP_bac_8"/>
    <property type="match status" value="1"/>
</dbReference>
<keyword evidence="7" id="KW-1185">Reference proteome</keyword>
<accession>A0A6N9YNJ5</accession>
<evidence type="ECO:0000256" key="1">
    <source>
        <dbReference type="ARBA" id="ARBA00022475"/>
    </source>
</evidence>
<dbReference type="AlphaFoldDB" id="A0A6N9YNJ5"/>
<dbReference type="RefSeq" id="WP_163819413.1">
    <property type="nucleotide sequence ID" value="NZ_JAAGOB010000007.1"/>
</dbReference>
<dbReference type="Gene3D" id="3.40.190.10">
    <property type="entry name" value="Periplasmic binding protein-like II"/>
    <property type="match status" value="1"/>
</dbReference>
<organism evidence="6 7">
    <name type="scientific">Phytoactinopolyspora alkaliphila</name>
    <dbReference type="NCBI Taxonomy" id="1783498"/>
    <lineage>
        <taxon>Bacteria</taxon>
        <taxon>Bacillati</taxon>
        <taxon>Actinomycetota</taxon>
        <taxon>Actinomycetes</taxon>
        <taxon>Jiangellales</taxon>
        <taxon>Jiangellaceae</taxon>
        <taxon>Phytoactinopolyspora</taxon>
    </lineage>
</organism>
<evidence type="ECO:0000256" key="2">
    <source>
        <dbReference type="ARBA" id="ARBA00022729"/>
    </source>
</evidence>
<dbReference type="SUPFAM" id="SSF53850">
    <property type="entry name" value="Periplasmic binding protein-like II"/>
    <property type="match status" value="1"/>
</dbReference>
<dbReference type="EMBL" id="JAAGOB010000007">
    <property type="protein sequence ID" value="NED96641.1"/>
    <property type="molecule type" value="Genomic_DNA"/>
</dbReference>
<evidence type="ECO:0000256" key="3">
    <source>
        <dbReference type="ARBA" id="ARBA00023136"/>
    </source>
</evidence>
<protein>
    <submittedName>
        <fullName evidence="6">Extracellular solute-binding protein</fullName>
    </submittedName>
</protein>
<keyword evidence="4" id="KW-0564">Palmitate</keyword>
<dbReference type="Proteomes" id="UP000469185">
    <property type="component" value="Unassembled WGS sequence"/>
</dbReference>
<dbReference type="PANTHER" id="PTHR43649">
    <property type="entry name" value="ARABINOSE-BINDING PROTEIN-RELATED"/>
    <property type="match status" value="1"/>
</dbReference>
<sequence length="438" mass="46076">MTVHNHRTVRTALLLTGAAMLAGCGLSSPEDDEPGAAEPETGAAIEGTITFQTMQLSPTFDDYINGVIADFEEANPGTTVEWVDIPSEAASRKVSADAVAGTLPDVMDLDTATLAPLGRDGRVLDMAEAAPELEGQFVASAWASFDFGATTVAALPWYLNTPVLYANTSLLDEAGLAGERAPAGYEDLFRHAEVIAEETGKAGFQPTAIGLPHALLTEGVPLVNDDATAAVVNTPEAVAFVQRLADLYEIGGIPADSVTAKQRSEIETFQEGSIAYLESGPSRVRIIEENAPDLIPSVSIEKPLGDGSSTTWIVAHGIAVPTTTENRATAMAFAEYLTSPESQLDFAKQSSIFPSTSESLVDPLFTAEPTDLTTEARAVAGASLLEDKTLAKPAAVDSEYATELWSHVQLAILGERTPEDALAEAETALTAILEKRSA</sequence>
<name>A0A6N9YNJ5_9ACTN</name>
<dbReference type="PROSITE" id="PS51257">
    <property type="entry name" value="PROKAR_LIPOPROTEIN"/>
    <property type="match status" value="1"/>
</dbReference>
<keyword evidence="3" id="KW-0472">Membrane</keyword>
<evidence type="ECO:0000313" key="6">
    <source>
        <dbReference type="EMBL" id="NED96641.1"/>
    </source>
</evidence>
<dbReference type="InterPro" id="IPR050490">
    <property type="entry name" value="Bact_solute-bd_prot1"/>
</dbReference>
<dbReference type="PANTHER" id="PTHR43649:SF33">
    <property type="entry name" value="POLYGALACTURONAN_RHAMNOGALACTURONAN-BINDING PROTEIN YTCQ"/>
    <property type="match status" value="1"/>
</dbReference>